<evidence type="ECO:0000313" key="1">
    <source>
        <dbReference type="EMBL" id="KHG07258.1"/>
    </source>
</evidence>
<dbReference type="Proteomes" id="UP000032142">
    <property type="component" value="Unassembled WGS sequence"/>
</dbReference>
<dbReference type="EMBL" id="JRRC01470963">
    <property type="protein sequence ID" value="KHG07258.1"/>
    <property type="molecule type" value="Genomic_DNA"/>
</dbReference>
<comment type="caution">
    <text evidence="1">The sequence shown here is derived from an EMBL/GenBank/DDBJ whole genome shotgun (WGS) entry which is preliminary data.</text>
</comment>
<proteinExistence type="predicted"/>
<keyword evidence="2" id="KW-1185">Reference proteome</keyword>
<reference evidence="2" key="1">
    <citation type="submission" date="2014-09" db="EMBL/GenBank/DDBJ databases">
        <authorList>
            <person name="Mudge J."/>
            <person name="Ramaraj T."/>
            <person name="Lindquist I.E."/>
            <person name="Bharti A.K."/>
            <person name="Sundararajan A."/>
            <person name="Cameron C.T."/>
            <person name="Woodward J.E."/>
            <person name="May G.D."/>
            <person name="Brubaker C."/>
            <person name="Broadhvest J."/>
            <person name="Wilkins T.A."/>
        </authorList>
    </citation>
    <scope>NUCLEOTIDE SEQUENCE</scope>
    <source>
        <strain evidence="2">cv. AKA8401</strain>
    </source>
</reference>
<organism evidence="1 2">
    <name type="scientific">Gossypium arboreum</name>
    <name type="common">Tree cotton</name>
    <name type="synonym">Gossypium nanking</name>
    <dbReference type="NCBI Taxonomy" id="29729"/>
    <lineage>
        <taxon>Eukaryota</taxon>
        <taxon>Viridiplantae</taxon>
        <taxon>Streptophyta</taxon>
        <taxon>Embryophyta</taxon>
        <taxon>Tracheophyta</taxon>
        <taxon>Spermatophyta</taxon>
        <taxon>Magnoliopsida</taxon>
        <taxon>eudicotyledons</taxon>
        <taxon>Gunneridae</taxon>
        <taxon>Pentapetalae</taxon>
        <taxon>rosids</taxon>
        <taxon>malvids</taxon>
        <taxon>Malvales</taxon>
        <taxon>Malvaceae</taxon>
        <taxon>Malvoideae</taxon>
        <taxon>Gossypium</taxon>
    </lineage>
</organism>
<evidence type="ECO:0000313" key="2">
    <source>
        <dbReference type="Proteomes" id="UP000032142"/>
    </source>
</evidence>
<dbReference type="AlphaFoldDB" id="A0A0B0MYU1"/>
<protein>
    <submittedName>
        <fullName evidence="1">Uncharacterized protein</fullName>
    </submittedName>
</protein>
<accession>A0A0B0MYU1</accession>
<gene>
    <name evidence="1" type="ORF">F383_34124</name>
</gene>
<name>A0A0B0MYU1_GOSAR</name>
<sequence>MRAGCGHARLSTIASPFNLVVINAQRESQSVAGMYGVEKPSVSVSTLSMKATGGYSCGAKQMGNPRVFENYKKLGPIGLDFSFRYWAIVGSVLGIMGLCWAI</sequence>